<keyword evidence="8 13" id="KW-0067">ATP-binding</keyword>
<evidence type="ECO:0000313" key="21">
    <source>
        <dbReference type="EMBL" id="KAF9588226.1"/>
    </source>
</evidence>
<evidence type="ECO:0000256" key="7">
    <source>
        <dbReference type="ARBA" id="ARBA00022777"/>
    </source>
</evidence>
<dbReference type="EMBL" id="JADFTS010000009">
    <property type="protein sequence ID" value="KAF9588226.1"/>
    <property type="molecule type" value="Genomic_DNA"/>
</dbReference>
<dbReference type="EC" id="2.7.11.1" evidence="13"/>
<keyword evidence="5 16" id="KW-0732">Signal</keyword>
<protein>
    <recommendedName>
        <fullName evidence="13">Receptor-like serine/threonine-protein kinase</fullName>
        <ecNumber evidence="13">2.7.11.1</ecNumber>
    </recommendedName>
</protein>
<comment type="caution">
    <text evidence="14">Lacks conserved residue(s) required for the propagation of feature annotation.</text>
</comment>
<dbReference type="Proteomes" id="UP000631114">
    <property type="component" value="Unassembled WGS sequence"/>
</dbReference>
<feature type="domain" description="Bulb-type lectin" evidence="19">
    <location>
        <begin position="24"/>
        <end position="145"/>
    </location>
</feature>
<dbReference type="PROSITE" id="PS50011">
    <property type="entry name" value="PROTEIN_KINASE_DOM"/>
    <property type="match status" value="1"/>
</dbReference>
<evidence type="ECO:0000256" key="3">
    <source>
        <dbReference type="ARBA" id="ARBA00022527"/>
    </source>
</evidence>
<evidence type="ECO:0000256" key="2">
    <source>
        <dbReference type="ARBA" id="ARBA00022475"/>
    </source>
</evidence>
<dbReference type="FunFam" id="3.30.200.20:FF:000195">
    <property type="entry name" value="G-type lectin S-receptor-like serine/threonine-protein kinase"/>
    <property type="match status" value="1"/>
</dbReference>
<dbReference type="SMART" id="SM00108">
    <property type="entry name" value="B_lectin"/>
    <property type="match status" value="1"/>
</dbReference>
<dbReference type="PIRSF" id="PIRSF000641">
    <property type="entry name" value="SRK"/>
    <property type="match status" value="1"/>
</dbReference>
<feature type="signal peptide" evidence="16">
    <location>
        <begin position="1"/>
        <end position="24"/>
    </location>
</feature>
<evidence type="ECO:0000259" key="20">
    <source>
        <dbReference type="PROSITE" id="PS50948"/>
    </source>
</evidence>
<dbReference type="PROSITE" id="PS50927">
    <property type="entry name" value="BULB_LECTIN"/>
    <property type="match status" value="1"/>
</dbReference>
<dbReference type="InterPro" id="IPR000719">
    <property type="entry name" value="Prot_kinase_dom"/>
</dbReference>
<evidence type="ECO:0000256" key="11">
    <source>
        <dbReference type="ARBA" id="ARBA00047899"/>
    </source>
</evidence>
<keyword evidence="15" id="KW-0812">Transmembrane</keyword>
<evidence type="ECO:0000259" key="18">
    <source>
        <dbReference type="PROSITE" id="PS50026"/>
    </source>
</evidence>
<comment type="similarity">
    <text evidence="13">Belongs to the protein kinase superfamily. Ser/Thr protein kinase family.</text>
</comment>
<dbReference type="Pfam" id="PF07714">
    <property type="entry name" value="PK_Tyr_Ser-Thr"/>
    <property type="match status" value="1"/>
</dbReference>
<comment type="caution">
    <text evidence="21">The sequence shown here is derived from an EMBL/GenBank/DDBJ whole genome shotgun (WGS) entry which is preliminary data.</text>
</comment>
<feature type="transmembrane region" description="Helical" evidence="15">
    <location>
        <begin position="434"/>
        <end position="456"/>
    </location>
</feature>
<dbReference type="InterPro" id="IPR000858">
    <property type="entry name" value="S_locus_glycoprot_dom"/>
</dbReference>
<dbReference type="InterPro" id="IPR001245">
    <property type="entry name" value="Ser-Thr/Tyr_kinase_cat_dom"/>
</dbReference>
<evidence type="ECO:0000256" key="13">
    <source>
        <dbReference type="PIRNR" id="PIRNR000641"/>
    </source>
</evidence>
<dbReference type="InterPro" id="IPR000742">
    <property type="entry name" value="EGF"/>
</dbReference>
<dbReference type="OrthoDB" id="1910371at2759"/>
<dbReference type="PROSITE" id="PS00108">
    <property type="entry name" value="PROTEIN_KINASE_ST"/>
    <property type="match status" value="1"/>
</dbReference>
<dbReference type="PANTHER" id="PTHR27002:SF932">
    <property type="entry name" value="RECEPTOR-LIKE SERINE_THREONINE-PROTEIN KINASE"/>
    <property type="match status" value="1"/>
</dbReference>
<organism evidence="21 22">
    <name type="scientific">Coptis chinensis</name>
    <dbReference type="NCBI Taxonomy" id="261450"/>
    <lineage>
        <taxon>Eukaryota</taxon>
        <taxon>Viridiplantae</taxon>
        <taxon>Streptophyta</taxon>
        <taxon>Embryophyta</taxon>
        <taxon>Tracheophyta</taxon>
        <taxon>Spermatophyta</taxon>
        <taxon>Magnoliopsida</taxon>
        <taxon>Ranunculales</taxon>
        <taxon>Ranunculaceae</taxon>
        <taxon>Coptidoideae</taxon>
        <taxon>Coptis</taxon>
    </lineage>
</organism>
<dbReference type="Gene3D" id="1.10.510.10">
    <property type="entry name" value="Transferase(Phosphotransferase) domain 1"/>
    <property type="match status" value="1"/>
</dbReference>
<dbReference type="CDD" id="cd01098">
    <property type="entry name" value="PAN_AP_plant"/>
    <property type="match status" value="1"/>
</dbReference>
<evidence type="ECO:0000256" key="4">
    <source>
        <dbReference type="ARBA" id="ARBA00022679"/>
    </source>
</evidence>
<evidence type="ECO:0000313" key="22">
    <source>
        <dbReference type="Proteomes" id="UP000631114"/>
    </source>
</evidence>
<keyword evidence="3 13" id="KW-0723">Serine/threonine-protein kinase</keyword>
<evidence type="ECO:0000259" key="19">
    <source>
        <dbReference type="PROSITE" id="PS50927"/>
    </source>
</evidence>
<evidence type="ECO:0000256" key="16">
    <source>
        <dbReference type="SAM" id="SignalP"/>
    </source>
</evidence>
<keyword evidence="14" id="KW-0245">EGF-like domain</keyword>
<dbReference type="SUPFAM" id="SSF56112">
    <property type="entry name" value="Protein kinase-like (PK-like)"/>
    <property type="match status" value="1"/>
</dbReference>
<feature type="domain" description="EGF-like" evidence="18">
    <location>
        <begin position="286"/>
        <end position="322"/>
    </location>
</feature>
<dbReference type="GO" id="GO:0048544">
    <property type="term" value="P:recognition of pollen"/>
    <property type="evidence" value="ECO:0007669"/>
    <property type="project" value="InterPro"/>
</dbReference>
<evidence type="ECO:0000256" key="1">
    <source>
        <dbReference type="ARBA" id="ARBA00004251"/>
    </source>
</evidence>
<evidence type="ECO:0000256" key="12">
    <source>
        <dbReference type="ARBA" id="ARBA00048679"/>
    </source>
</evidence>
<evidence type="ECO:0000256" key="6">
    <source>
        <dbReference type="ARBA" id="ARBA00022741"/>
    </source>
</evidence>
<dbReference type="InterPro" id="IPR008271">
    <property type="entry name" value="Ser/Thr_kinase_AS"/>
</dbReference>
<dbReference type="InterPro" id="IPR011009">
    <property type="entry name" value="Kinase-like_dom_sf"/>
</dbReference>
<comment type="catalytic activity">
    <reaction evidence="12 13">
        <text>L-seryl-[protein] + ATP = O-phospho-L-seryl-[protein] + ADP + H(+)</text>
        <dbReference type="Rhea" id="RHEA:17989"/>
        <dbReference type="Rhea" id="RHEA-COMP:9863"/>
        <dbReference type="Rhea" id="RHEA-COMP:11604"/>
        <dbReference type="ChEBI" id="CHEBI:15378"/>
        <dbReference type="ChEBI" id="CHEBI:29999"/>
        <dbReference type="ChEBI" id="CHEBI:30616"/>
        <dbReference type="ChEBI" id="CHEBI:83421"/>
        <dbReference type="ChEBI" id="CHEBI:456216"/>
        <dbReference type="EC" id="2.7.11.1"/>
    </reaction>
</comment>
<dbReference type="Pfam" id="PF00954">
    <property type="entry name" value="S_locus_glycop"/>
    <property type="match status" value="1"/>
</dbReference>
<dbReference type="AlphaFoldDB" id="A0A835GVC3"/>
<dbReference type="FunFam" id="1.10.510.10:FF:000060">
    <property type="entry name" value="G-type lectin S-receptor-like serine/threonine-protein kinase"/>
    <property type="match status" value="1"/>
</dbReference>
<keyword evidence="10" id="KW-0325">Glycoprotein</keyword>
<dbReference type="SUPFAM" id="SSF51110">
    <property type="entry name" value="alpha-D-mannose-specific plant lectins"/>
    <property type="match status" value="1"/>
</dbReference>
<dbReference type="CDD" id="cd00028">
    <property type="entry name" value="B_lectin"/>
    <property type="match status" value="1"/>
</dbReference>
<reference evidence="21 22" key="1">
    <citation type="submission" date="2020-10" db="EMBL/GenBank/DDBJ databases">
        <title>The Coptis chinensis genome and diversification of protoberbering-type alkaloids.</title>
        <authorList>
            <person name="Wang B."/>
            <person name="Shu S."/>
            <person name="Song C."/>
            <person name="Liu Y."/>
        </authorList>
    </citation>
    <scope>NUCLEOTIDE SEQUENCE [LARGE SCALE GENOMIC DNA]</scope>
    <source>
        <strain evidence="21">HL-2020</strain>
        <tissue evidence="21">Leaf</tissue>
    </source>
</reference>
<keyword evidence="15" id="KW-0472">Membrane</keyword>
<evidence type="ECO:0000256" key="15">
    <source>
        <dbReference type="SAM" id="Phobius"/>
    </source>
</evidence>
<dbReference type="InterPro" id="IPR001480">
    <property type="entry name" value="Bulb-type_lectin_dom"/>
</dbReference>
<dbReference type="PANTHER" id="PTHR27002">
    <property type="entry name" value="RECEPTOR-LIKE SERINE/THREONINE-PROTEIN KINASE SD1-8"/>
    <property type="match status" value="1"/>
</dbReference>
<proteinExistence type="inferred from homology"/>
<dbReference type="SUPFAM" id="SSF57414">
    <property type="entry name" value="Hairpin loop containing domain-like"/>
    <property type="match status" value="1"/>
</dbReference>
<dbReference type="CDD" id="cd00054">
    <property type="entry name" value="EGF_CA"/>
    <property type="match status" value="1"/>
</dbReference>
<dbReference type="InterPro" id="IPR036426">
    <property type="entry name" value="Bulb-type_lectin_dom_sf"/>
</dbReference>
<evidence type="ECO:0000256" key="5">
    <source>
        <dbReference type="ARBA" id="ARBA00022729"/>
    </source>
</evidence>
<comment type="catalytic activity">
    <reaction evidence="11 13">
        <text>L-threonyl-[protein] + ATP = O-phospho-L-threonyl-[protein] + ADP + H(+)</text>
        <dbReference type="Rhea" id="RHEA:46608"/>
        <dbReference type="Rhea" id="RHEA-COMP:11060"/>
        <dbReference type="Rhea" id="RHEA-COMP:11605"/>
        <dbReference type="ChEBI" id="CHEBI:15378"/>
        <dbReference type="ChEBI" id="CHEBI:30013"/>
        <dbReference type="ChEBI" id="CHEBI:30616"/>
        <dbReference type="ChEBI" id="CHEBI:61977"/>
        <dbReference type="ChEBI" id="CHEBI:456216"/>
        <dbReference type="EC" id="2.7.11.1"/>
    </reaction>
</comment>
<dbReference type="GO" id="GO:0005886">
    <property type="term" value="C:plasma membrane"/>
    <property type="evidence" value="ECO:0007669"/>
    <property type="project" value="UniProtKB-SubCell"/>
</dbReference>
<dbReference type="Pfam" id="PF01453">
    <property type="entry name" value="B_lectin"/>
    <property type="match status" value="1"/>
</dbReference>
<dbReference type="InterPro" id="IPR024171">
    <property type="entry name" value="SRK-like_kinase"/>
</dbReference>
<keyword evidence="6 13" id="KW-0547">Nucleotide-binding</keyword>
<dbReference type="FunFam" id="2.90.10.10:FF:000001">
    <property type="entry name" value="G-type lectin S-receptor-like serine/threonine-protein kinase"/>
    <property type="match status" value="1"/>
</dbReference>
<dbReference type="PROSITE" id="PS50948">
    <property type="entry name" value="PAN"/>
    <property type="match status" value="1"/>
</dbReference>
<accession>A0A835GVC3</accession>
<feature type="domain" description="Protein kinase" evidence="17">
    <location>
        <begin position="525"/>
        <end position="812"/>
    </location>
</feature>
<gene>
    <name evidence="21" type="ORF">IFM89_008626</name>
</gene>
<keyword evidence="15" id="KW-1133">Transmembrane helix</keyword>
<dbReference type="CDD" id="cd14066">
    <property type="entry name" value="STKc_IRAK"/>
    <property type="match status" value="1"/>
</dbReference>
<dbReference type="Gene3D" id="2.90.10.10">
    <property type="entry name" value="Bulb-type lectin domain"/>
    <property type="match status" value="1"/>
</dbReference>
<evidence type="ECO:0000256" key="9">
    <source>
        <dbReference type="ARBA" id="ARBA00023157"/>
    </source>
</evidence>
<keyword evidence="4 13" id="KW-0808">Transferase</keyword>
<dbReference type="PROSITE" id="PS50026">
    <property type="entry name" value="EGF_3"/>
    <property type="match status" value="1"/>
</dbReference>
<keyword evidence="2" id="KW-1003">Cell membrane</keyword>
<feature type="chain" id="PRO_5032899747" description="Receptor-like serine/threonine-protein kinase" evidence="16">
    <location>
        <begin position="25"/>
        <end position="850"/>
    </location>
</feature>
<dbReference type="SMART" id="SM00473">
    <property type="entry name" value="PAN_AP"/>
    <property type="match status" value="1"/>
</dbReference>
<dbReference type="GO" id="GO:0004674">
    <property type="term" value="F:protein serine/threonine kinase activity"/>
    <property type="evidence" value="ECO:0007669"/>
    <property type="project" value="UniProtKB-KW"/>
</dbReference>
<dbReference type="Gene3D" id="3.30.200.20">
    <property type="entry name" value="Phosphorylase Kinase, domain 1"/>
    <property type="match status" value="1"/>
</dbReference>
<comment type="subcellular location">
    <subcellularLocation>
        <location evidence="1">Cell membrane</location>
        <topology evidence="1">Single-pass type I membrane protein</topology>
    </subcellularLocation>
</comment>
<dbReference type="SMART" id="SM00220">
    <property type="entry name" value="S_TKc"/>
    <property type="match status" value="1"/>
</dbReference>
<evidence type="ECO:0000259" key="17">
    <source>
        <dbReference type="PROSITE" id="PS50011"/>
    </source>
</evidence>
<evidence type="ECO:0000256" key="10">
    <source>
        <dbReference type="ARBA" id="ARBA00023180"/>
    </source>
</evidence>
<dbReference type="InterPro" id="IPR003609">
    <property type="entry name" value="Pan_app"/>
</dbReference>
<evidence type="ECO:0000256" key="14">
    <source>
        <dbReference type="PROSITE-ProRule" id="PRU00076"/>
    </source>
</evidence>
<evidence type="ECO:0000256" key="8">
    <source>
        <dbReference type="ARBA" id="ARBA00022840"/>
    </source>
</evidence>
<feature type="domain" description="Apple" evidence="20">
    <location>
        <begin position="341"/>
        <end position="422"/>
    </location>
</feature>
<name>A0A835GVC3_9MAGN</name>
<dbReference type="GO" id="GO:0005524">
    <property type="term" value="F:ATP binding"/>
    <property type="evidence" value="ECO:0007669"/>
    <property type="project" value="UniProtKB-KW"/>
</dbReference>
<keyword evidence="22" id="KW-1185">Reference proteome</keyword>
<sequence>MDKKENLKALTFLCFLVLTRSSLAVNLTPTQDLRDGETIISPDGSFEMGFFSPGNSTKRYLGIWFAKITIQTVVWVANRETPLNDFSGIFKIGNDGNFVVSDSKENILWSSNSTLATTSPTGVLLDTGNLVLRGGDSGKLENVHWQSFDHPTDTFLAGMKFGMNFRTGENMFLTSWKNANDPAPGEFSLGFDPDKTVQIIIWNSSNMHWRSGQWNGQSLTGVPEMTSFQLYGLNIISDAEAGKLYCTYNNLNKSIISSFVLTSKGKLERSYWNNMASGWELYWAQPNNDCQLYGTCGPHGVCNNKGNPICSCLPGFTPLRQDEWRSGNWSSGCVRKNHLECKVRNDFSKDGFLKIKNKKLPDNSKSVLSVEAIKVCEERCTSNCSCVAYSYESGLGCLTWEENMVDIQTFENDGEDLYIRLNKLDLKGRMNRKLLWIFVIIGLALVAASLYAFLTLCKLWRVRRKRISWEKEQSEELRFSDLGTQKNSNRHYLDANELEKGVNKGKGSDLPIFALDMIRLATDDFSLANKLGEGGFGPVYKGKIASGQIIAVKRLSKGSGQGMLELENEVILIAKLQHRNLVRLLGCCIQEEEKILIYEYMPNKSLDAFLFGTPFSGQKFDETKRKELDWGTRFSIIEGIARGLLYLHRDSRLRIIHRDLKASNILLDEEMNPKISDFGMARIFGGNQNQENTMRVVGTYGYMAPEYAMEGLFSTKSDVFSFGVLLLELVSGKRNVGFVHPDQPLNLLGHAWELWSEEKMLELVDPSVEKSYKTTEVSRCIQVGLLCVQDNATDRPNMDAVVFMLGSETAVLPTPKKASFSTGRTPTETDAFECSNCSANVLTISMELGR</sequence>
<dbReference type="Pfam" id="PF08276">
    <property type="entry name" value="PAN_2"/>
    <property type="match status" value="1"/>
</dbReference>
<keyword evidence="7 13" id="KW-0418">Kinase</keyword>
<keyword evidence="9" id="KW-1015">Disulfide bond</keyword>